<dbReference type="PANTHER" id="PTHR42659:SF1">
    <property type="entry name" value="OXIDOREDUCTASE"/>
    <property type="match status" value="1"/>
</dbReference>
<keyword evidence="3" id="KW-0560">Oxidoreductase</keyword>
<dbReference type="GO" id="GO:0004854">
    <property type="term" value="F:xanthine dehydrogenase activity"/>
    <property type="evidence" value="ECO:0007669"/>
    <property type="project" value="UniProtKB-EC"/>
</dbReference>
<dbReference type="InterPro" id="IPR016169">
    <property type="entry name" value="FAD-bd_PCMH_sub2"/>
</dbReference>
<dbReference type="RefSeq" id="WP_063671008.1">
    <property type="nucleotide sequence ID" value="NZ_CP014841.1"/>
</dbReference>
<dbReference type="InterPro" id="IPR036318">
    <property type="entry name" value="FAD-bd_PCMH-like_sf"/>
</dbReference>
<evidence type="ECO:0000313" key="3">
    <source>
        <dbReference type="EMBL" id="AND68492.1"/>
    </source>
</evidence>
<evidence type="ECO:0000313" key="4">
    <source>
        <dbReference type="Proteomes" id="UP000077255"/>
    </source>
</evidence>
<dbReference type="PATRIC" id="fig|445710.3.peg.1034"/>
<name>A0A160N0A9_9GAMM</name>
<protein>
    <submittedName>
        <fullName evidence="3">Xanthine dehydrogenase</fullName>
        <ecNumber evidence="3">1.17.1.4</ecNumber>
    </submittedName>
</protein>
<keyword evidence="4" id="KW-1185">Reference proteome</keyword>
<dbReference type="EMBL" id="CP014841">
    <property type="protein sequence ID" value="AND68492.1"/>
    <property type="molecule type" value="Genomic_DNA"/>
</dbReference>
<dbReference type="PROSITE" id="PS51387">
    <property type="entry name" value="FAD_PCMH"/>
    <property type="match status" value="1"/>
</dbReference>
<gene>
    <name evidence="3" type="ORF">ATSB10_10380</name>
</gene>
<dbReference type="KEGG" id="dtx:ATSB10_10380"/>
<evidence type="ECO:0000259" key="2">
    <source>
        <dbReference type="PROSITE" id="PS51387"/>
    </source>
</evidence>
<dbReference type="Pfam" id="PF00941">
    <property type="entry name" value="FAD_binding_5"/>
    <property type="match status" value="1"/>
</dbReference>
<evidence type="ECO:0000256" key="1">
    <source>
        <dbReference type="ARBA" id="ARBA00022827"/>
    </source>
</evidence>
<dbReference type="STRING" id="445710.ATSB10_10380"/>
<dbReference type="InterPro" id="IPR051312">
    <property type="entry name" value="Diverse_Substr_Oxidored"/>
</dbReference>
<dbReference type="EC" id="1.17.1.4" evidence="3"/>
<feature type="domain" description="FAD-binding PCMH-type" evidence="2">
    <location>
        <begin position="1"/>
        <end position="228"/>
    </location>
</feature>
<keyword evidence="1" id="KW-0274">FAD</keyword>
<dbReference type="PANTHER" id="PTHR42659">
    <property type="entry name" value="XANTHINE DEHYDROGENASE SUBUNIT C-RELATED"/>
    <property type="match status" value="1"/>
</dbReference>
<dbReference type="InterPro" id="IPR005107">
    <property type="entry name" value="CO_DH_flav_C"/>
</dbReference>
<dbReference type="Gene3D" id="3.30.390.50">
    <property type="entry name" value="CO dehydrogenase flavoprotein, C-terminal domain"/>
    <property type="match status" value="1"/>
</dbReference>
<dbReference type="Proteomes" id="UP000077255">
    <property type="component" value="Chromosome"/>
</dbReference>
<keyword evidence="1" id="KW-0285">Flavoprotein</keyword>
<dbReference type="AlphaFoldDB" id="A0A160N0A9"/>
<dbReference type="SMART" id="SM01092">
    <property type="entry name" value="CO_deh_flav_C"/>
    <property type="match status" value="1"/>
</dbReference>
<dbReference type="InterPro" id="IPR002346">
    <property type="entry name" value="Mopterin_DH_FAD-bd"/>
</dbReference>
<dbReference type="GO" id="GO:0071949">
    <property type="term" value="F:FAD binding"/>
    <property type="evidence" value="ECO:0007669"/>
    <property type="project" value="InterPro"/>
</dbReference>
<dbReference type="SUPFAM" id="SSF56176">
    <property type="entry name" value="FAD-binding/transporter-associated domain-like"/>
    <property type="match status" value="1"/>
</dbReference>
<dbReference type="InterPro" id="IPR036683">
    <property type="entry name" value="CO_DH_flav_C_dom_sf"/>
</dbReference>
<dbReference type="InterPro" id="IPR016166">
    <property type="entry name" value="FAD-bd_PCMH"/>
</dbReference>
<accession>A0A160N0A9</accession>
<proteinExistence type="predicted"/>
<dbReference type="Pfam" id="PF03450">
    <property type="entry name" value="CO_deh_flav_C"/>
    <property type="match status" value="1"/>
</dbReference>
<dbReference type="InterPro" id="IPR016167">
    <property type="entry name" value="FAD-bd_PCMH_sub1"/>
</dbReference>
<organism evidence="3 4">
    <name type="scientific">Dyella thiooxydans</name>
    <dbReference type="NCBI Taxonomy" id="445710"/>
    <lineage>
        <taxon>Bacteria</taxon>
        <taxon>Pseudomonadati</taxon>
        <taxon>Pseudomonadota</taxon>
        <taxon>Gammaproteobacteria</taxon>
        <taxon>Lysobacterales</taxon>
        <taxon>Rhodanobacteraceae</taxon>
        <taxon>Dyella</taxon>
    </lineage>
</organism>
<dbReference type="OrthoDB" id="9814706at2"/>
<dbReference type="Gene3D" id="3.30.465.10">
    <property type="match status" value="1"/>
</dbReference>
<dbReference type="Gene3D" id="3.30.43.10">
    <property type="entry name" value="Uridine Diphospho-n-acetylenolpyruvylglucosamine Reductase, domain 2"/>
    <property type="match status" value="1"/>
</dbReference>
<sequence>MQAFTFLRATDARQAIDAGARSPTAQQGASVRFVAGGTTLLDLMKLHVETPQQVVDINHLPLDRIERTPDGGLKIGALARNSDVANHAEVKRDYAVLSQALLAGASAQLRNMATTGGNLLQRTRCMYFRDEHMPCNKRQPGSGCPAIGGANRTLAILGTSDHCIATNPSDQNVALAALEARIAIHGAHGERIVPIADFFLLPGDTPDRETVMQPGDLITHVLLPPPQAGTRSHYLKLRDRASYEFALASAAVVLGVDGGRIQHARVALGGVGTRPWRAPEAERALLGQPATPASFAAAATAALRDARPQSGNGFKVELARRCLVHALTTVATA</sequence>
<reference evidence="3 4" key="1">
    <citation type="submission" date="2016-02" db="EMBL/GenBank/DDBJ databases">
        <title>Complete genome sequencing and analysis of ATSB10, Dyella thiooxydans isolated from rhizosphere soil of sunflower (Helianthus annuus L.).</title>
        <authorList>
            <person name="Lee Y."/>
            <person name="Hwangbo K."/>
            <person name="Chung H."/>
            <person name="Yoo J."/>
            <person name="Kim K.Y."/>
            <person name="Sa T.M."/>
            <person name="Um Y."/>
            <person name="Madhaiyan M."/>
        </authorList>
    </citation>
    <scope>NUCLEOTIDE SEQUENCE [LARGE SCALE GENOMIC DNA]</scope>
    <source>
        <strain evidence="3 4">ATSB10</strain>
    </source>
</reference>
<dbReference type="SUPFAM" id="SSF55447">
    <property type="entry name" value="CO dehydrogenase flavoprotein C-terminal domain-like"/>
    <property type="match status" value="1"/>
</dbReference>